<dbReference type="RefSeq" id="XP_001830213.2">
    <property type="nucleotide sequence ID" value="XM_001830161.2"/>
</dbReference>
<evidence type="ECO:0000313" key="1">
    <source>
        <dbReference type="EMBL" id="EAU91584.2"/>
    </source>
</evidence>
<proteinExistence type="predicted"/>
<dbReference type="EMBL" id="AACS02000003">
    <property type="protein sequence ID" value="EAU91584.2"/>
    <property type="molecule type" value="Genomic_DNA"/>
</dbReference>
<dbReference type="FunCoup" id="A8N5R8">
    <property type="interactions" value="404"/>
</dbReference>
<dbReference type="PANTHER" id="PTHR10285">
    <property type="entry name" value="URIDINE KINASE"/>
    <property type="match status" value="1"/>
</dbReference>
<dbReference type="SUPFAM" id="SSF52540">
    <property type="entry name" value="P-loop containing nucleoside triphosphate hydrolases"/>
    <property type="match status" value="1"/>
</dbReference>
<dbReference type="Gene3D" id="3.40.50.300">
    <property type="entry name" value="P-loop containing nucleotide triphosphate hydrolases"/>
    <property type="match status" value="1"/>
</dbReference>
<dbReference type="AlphaFoldDB" id="A8N5R8"/>
<dbReference type="VEuPathDB" id="FungiDB:CC1G_11816"/>
<protein>
    <submittedName>
        <fullName evidence="1">D-glycerate 3-kinase</fullName>
    </submittedName>
</protein>
<evidence type="ECO:0000313" key="2">
    <source>
        <dbReference type="Proteomes" id="UP000001861"/>
    </source>
</evidence>
<sequence length="293" mass="33120">MSGIGLSKTVEVLKSHVLSQLDLRRERPLFVALQGPQGSGKSWVSGELQKELGKGTDALRVVVLSIDDLYLPHSGLVSFANSHTHNRLLQGRGQPGTHDIGLGIEILSGLKVGRDKVRLPRFDKSRFNGEGDRVPVEDSPVVEQPPRVDVVIVEGWCVGFRSLSDQELSARWETWEQERTKLEIPEELCTLRDIQEINESLKQYDALWDFFDVFVQAGLGLPPSAAEGRSRYSIIYQWRLEQEHYMKAKNGGIGMSDQAVKAFVDVTYLGMSSLRRWKQLERREEHAQPYLNP</sequence>
<accession>A8N5R8</accession>
<dbReference type="InParanoid" id="A8N5R8"/>
<dbReference type="HOGENOM" id="CLU_056986_1_0_1"/>
<keyword evidence="2" id="KW-1185">Reference proteome</keyword>
<organism evidence="1 2">
    <name type="scientific">Coprinopsis cinerea (strain Okayama-7 / 130 / ATCC MYA-4618 / FGSC 9003)</name>
    <name type="common">Inky cap fungus</name>
    <name type="synonym">Hormographiella aspergillata</name>
    <dbReference type="NCBI Taxonomy" id="240176"/>
    <lineage>
        <taxon>Eukaryota</taxon>
        <taxon>Fungi</taxon>
        <taxon>Dikarya</taxon>
        <taxon>Basidiomycota</taxon>
        <taxon>Agaricomycotina</taxon>
        <taxon>Agaricomycetes</taxon>
        <taxon>Agaricomycetidae</taxon>
        <taxon>Agaricales</taxon>
        <taxon>Agaricineae</taxon>
        <taxon>Psathyrellaceae</taxon>
        <taxon>Coprinopsis</taxon>
    </lineage>
</organism>
<dbReference type="Proteomes" id="UP000001861">
    <property type="component" value="Unassembled WGS sequence"/>
</dbReference>
<dbReference type="STRING" id="240176.A8N5R8"/>
<dbReference type="GeneID" id="6006673"/>
<dbReference type="eggNOG" id="KOG2878">
    <property type="taxonomic scope" value="Eukaryota"/>
</dbReference>
<dbReference type="OMA" id="FWRSLHP"/>
<dbReference type="OrthoDB" id="347435at2759"/>
<reference evidence="1 2" key="1">
    <citation type="journal article" date="2010" name="Proc. Natl. Acad. Sci. U.S.A.">
        <title>Insights into evolution of multicellular fungi from the assembled chromosomes of the mushroom Coprinopsis cinerea (Coprinus cinereus).</title>
        <authorList>
            <person name="Stajich J.E."/>
            <person name="Wilke S.K."/>
            <person name="Ahren D."/>
            <person name="Au C.H."/>
            <person name="Birren B.W."/>
            <person name="Borodovsky M."/>
            <person name="Burns C."/>
            <person name="Canback B."/>
            <person name="Casselton L.A."/>
            <person name="Cheng C.K."/>
            <person name="Deng J."/>
            <person name="Dietrich F.S."/>
            <person name="Fargo D.C."/>
            <person name="Farman M.L."/>
            <person name="Gathman A.C."/>
            <person name="Goldberg J."/>
            <person name="Guigo R."/>
            <person name="Hoegger P.J."/>
            <person name="Hooker J.B."/>
            <person name="Huggins A."/>
            <person name="James T.Y."/>
            <person name="Kamada T."/>
            <person name="Kilaru S."/>
            <person name="Kodira C."/>
            <person name="Kues U."/>
            <person name="Kupfer D."/>
            <person name="Kwan H.S."/>
            <person name="Lomsadze A."/>
            <person name="Li W."/>
            <person name="Lilly W.W."/>
            <person name="Ma L.J."/>
            <person name="Mackey A.J."/>
            <person name="Manning G."/>
            <person name="Martin F."/>
            <person name="Muraguchi H."/>
            <person name="Natvig D.O."/>
            <person name="Palmerini H."/>
            <person name="Ramesh M.A."/>
            <person name="Rehmeyer C.J."/>
            <person name="Roe B.A."/>
            <person name="Shenoy N."/>
            <person name="Stanke M."/>
            <person name="Ter-Hovhannisyan V."/>
            <person name="Tunlid A."/>
            <person name="Velagapudi R."/>
            <person name="Vision T.J."/>
            <person name="Zeng Q."/>
            <person name="Zolan M.E."/>
            <person name="Pukkila P.J."/>
        </authorList>
    </citation>
    <scope>NUCLEOTIDE SEQUENCE [LARGE SCALE GENOMIC DNA]</scope>
    <source>
        <strain evidence="2">Okayama-7 / 130 / ATCC MYA-4618 / FGSC 9003</strain>
    </source>
</reference>
<dbReference type="InterPro" id="IPR027417">
    <property type="entry name" value="P-loop_NTPase"/>
</dbReference>
<gene>
    <name evidence="1" type="ORF">CC1G_11816</name>
</gene>
<dbReference type="KEGG" id="cci:CC1G_11816"/>
<name>A8N5R8_COPC7</name>
<comment type="caution">
    <text evidence="1">The sequence shown here is derived from an EMBL/GenBank/DDBJ whole genome shotgun (WGS) entry which is preliminary data.</text>
</comment>